<evidence type="ECO:0000256" key="4">
    <source>
        <dbReference type="ARBA" id="ARBA00022643"/>
    </source>
</evidence>
<keyword evidence="4" id="KW-0288">FMN</keyword>
<dbReference type="InterPro" id="IPR023173">
    <property type="entry name" value="NADPH_Cyt_P450_Rdtase_alpha"/>
</dbReference>
<dbReference type="PANTHER" id="PTHR19384:SF128">
    <property type="entry name" value="NADPH OXIDOREDUCTASE A"/>
    <property type="match status" value="1"/>
</dbReference>
<sequence length="630" mass="71314">MKSTLLKPKNLVLLGAGVTTTYYLYKFFSAPSVSKDEGDKFGFNAPDPSSLNRAKKEKKERFVKPSDDVCPILILYGTEYGLSAEVAKKLEESINGKLQGFWARIIDMEEYEIIEFEKEQIVLIITSTYGDGVPPTTARPFFDYLEANRLNLSHIQFSVLALGDRSYPHYCAAGKTLDRQFEEMGAKRFRDRIEVDQEDWTCFDRYIDTICGLVPTLNGLEKREGQDYLYEKAKLFALSQGKHNKKKPYSSKLLVKRILTKGDKVGIHLEFELGDSELKYVPGDALAILPDNPTSEVSAIISLLKLSPSLKVSTPGWHYQEGEQPNPSQITLTHILSKCFDIHNCKPELLQLLKDHVKNQQEKEKLTSLLAQGTGKSNTILVEYLENHHLLDILKMFSSARPPIDDLLAQLAKLLPRYYSIASSMSENKLSVSLCVAVVKYDLHGSERVGIASTQMADRMNVGDRVSIFINNNPDFRLPEDPTTPILMVGPGTGIAPFISFIQERKALGHTGENHLYFGCRRSDEDFLYSKELEQYHNDGFIKLYTAFSRETSQKVYVQNRILENSQQICDLINAGGHIYICGDAKSMAPQVHETLSLIITKHMSIDEADAQALLHKLEKEKRYQKDVWF</sequence>
<dbReference type="InterPro" id="IPR001709">
    <property type="entry name" value="Flavoprot_Pyr_Nucl_cyt_Rdtase"/>
</dbReference>
<evidence type="ECO:0000256" key="6">
    <source>
        <dbReference type="ARBA" id="ARBA00022857"/>
    </source>
</evidence>
<dbReference type="FunFam" id="3.40.50.360:FF:000090">
    <property type="entry name" value="NADPH oxidoreductase A"/>
    <property type="match status" value="1"/>
</dbReference>
<proteinExistence type="predicted"/>
<dbReference type="EMBL" id="JAVFKY010000001">
    <property type="protein sequence ID" value="KAK5581747.1"/>
    <property type="molecule type" value="Genomic_DNA"/>
</dbReference>
<dbReference type="InterPro" id="IPR029039">
    <property type="entry name" value="Flavoprotein-like_sf"/>
</dbReference>
<feature type="domain" description="FAD-binding FR-type" evidence="9">
    <location>
        <begin position="246"/>
        <end position="479"/>
    </location>
</feature>
<evidence type="ECO:0000313" key="11">
    <source>
        <dbReference type="Proteomes" id="UP001344447"/>
    </source>
</evidence>
<evidence type="ECO:0000256" key="1">
    <source>
        <dbReference type="ARBA" id="ARBA00001917"/>
    </source>
</evidence>
<feature type="domain" description="Flavodoxin-like" evidence="8">
    <location>
        <begin position="72"/>
        <end position="211"/>
    </location>
</feature>
<dbReference type="PANTHER" id="PTHR19384">
    <property type="entry name" value="NITRIC OXIDE SYNTHASE-RELATED"/>
    <property type="match status" value="1"/>
</dbReference>
<dbReference type="PROSITE" id="PS50902">
    <property type="entry name" value="FLAVODOXIN_LIKE"/>
    <property type="match status" value="1"/>
</dbReference>
<keyword evidence="11" id="KW-1185">Reference proteome</keyword>
<gene>
    <name evidence="10" type="ORF">RB653_003325</name>
</gene>
<evidence type="ECO:0000259" key="8">
    <source>
        <dbReference type="PROSITE" id="PS50902"/>
    </source>
</evidence>
<dbReference type="Gene3D" id="3.40.50.80">
    <property type="entry name" value="Nucleotide-binding domain of ferredoxin-NADP reductase (FNR) module"/>
    <property type="match status" value="1"/>
</dbReference>
<comment type="cofactor">
    <cofactor evidence="2">
        <name>FAD</name>
        <dbReference type="ChEBI" id="CHEBI:57692"/>
    </cofactor>
</comment>
<dbReference type="SUPFAM" id="SSF52343">
    <property type="entry name" value="Ferredoxin reductase-like, C-terminal NADP-linked domain"/>
    <property type="match status" value="1"/>
</dbReference>
<dbReference type="PROSITE" id="PS51384">
    <property type="entry name" value="FAD_FR"/>
    <property type="match status" value="1"/>
</dbReference>
<dbReference type="FunFam" id="3.40.50.80:FF:000001">
    <property type="entry name" value="NADPH--cytochrome P450 reductase 1"/>
    <property type="match status" value="1"/>
</dbReference>
<evidence type="ECO:0000313" key="10">
    <source>
        <dbReference type="EMBL" id="KAK5581747.1"/>
    </source>
</evidence>
<dbReference type="SUPFAM" id="SSF63380">
    <property type="entry name" value="Riboflavin synthase domain-like"/>
    <property type="match status" value="1"/>
</dbReference>
<dbReference type="PRINTS" id="PR00371">
    <property type="entry name" value="FPNCR"/>
</dbReference>
<dbReference type="InterPro" id="IPR039261">
    <property type="entry name" value="FNR_nucleotide-bd"/>
</dbReference>
<dbReference type="GO" id="GO:0010181">
    <property type="term" value="F:FMN binding"/>
    <property type="evidence" value="ECO:0007669"/>
    <property type="project" value="InterPro"/>
</dbReference>
<keyword evidence="5" id="KW-0274">FAD</keyword>
<keyword evidence="3" id="KW-0285">Flavoprotein</keyword>
<dbReference type="Pfam" id="PF00667">
    <property type="entry name" value="FAD_binding_1"/>
    <property type="match status" value="1"/>
</dbReference>
<dbReference type="GO" id="GO:0016491">
    <property type="term" value="F:oxidoreductase activity"/>
    <property type="evidence" value="ECO:0007669"/>
    <property type="project" value="UniProtKB-KW"/>
</dbReference>
<organism evidence="10 11">
    <name type="scientific">Dictyostelium firmibasis</name>
    <dbReference type="NCBI Taxonomy" id="79012"/>
    <lineage>
        <taxon>Eukaryota</taxon>
        <taxon>Amoebozoa</taxon>
        <taxon>Evosea</taxon>
        <taxon>Eumycetozoa</taxon>
        <taxon>Dictyostelia</taxon>
        <taxon>Dictyosteliales</taxon>
        <taxon>Dictyosteliaceae</taxon>
        <taxon>Dictyostelium</taxon>
    </lineage>
</organism>
<dbReference type="GO" id="GO:0005829">
    <property type="term" value="C:cytosol"/>
    <property type="evidence" value="ECO:0007669"/>
    <property type="project" value="TreeGrafter"/>
</dbReference>
<dbReference type="InterPro" id="IPR017927">
    <property type="entry name" value="FAD-bd_FR_type"/>
</dbReference>
<evidence type="ECO:0000256" key="5">
    <source>
        <dbReference type="ARBA" id="ARBA00022827"/>
    </source>
</evidence>
<dbReference type="Gene3D" id="3.40.50.360">
    <property type="match status" value="1"/>
</dbReference>
<dbReference type="InterPro" id="IPR001433">
    <property type="entry name" value="OxRdtase_FAD/NAD-bd"/>
</dbReference>
<dbReference type="InterPro" id="IPR008254">
    <property type="entry name" value="Flavodoxin/NO_synth"/>
</dbReference>
<evidence type="ECO:0000259" key="9">
    <source>
        <dbReference type="PROSITE" id="PS51384"/>
    </source>
</evidence>
<reference evidence="10 11" key="1">
    <citation type="submission" date="2023-11" db="EMBL/GenBank/DDBJ databases">
        <title>Dfirmibasis_genome.</title>
        <authorList>
            <person name="Edelbroek B."/>
            <person name="Kjellin J."/>
            <person name="Jerlstrom-Hultqvist J."/>
            <person name="Soderbom F."/>
        </authorList>
    </citation>
    <scope>NUCLEOTIDE SEQUENCE [LARGE SCALE GENOMIC DNA]</scope>
    <source>
        <strain evidence="10 11">TNS-C-14</strain>
    </source>
</reference>
<keyword evidence="7" id="KW-0560">Oxidoreductase</keyword>
<dbReference type="Gene3D" id="1.20.990.10">
    <property type="entry name" value="NADPH-cytochrome p450 Reductase, Chain A, domain 3"/>
    <property type="match status" value="1"/>
</dbReference>
<dbReference type="SUPFAM" id="SSF52218">
    <property type="entry name" value="Flavoproteins"/>
    <property type="match status" value="1"/>
</dbReference>
<keyword evidence="6" id="KW-0521">NADP</keyword>
<dbReference type="FunFam" id="1.20.990.10:FF:000033">
    <property type="entry name" value="NADPH oxidoreductase A"/>
    <property type="match status" value="1"/>
</dbReference>
<evidence type="ECO:0000256" key="7">
    <source>
        <dbReference type="ARBA" id="ARBA00023002"/>
    </source>
</evidence>
<dbReference type="AlphaFoldDB" id="A0AAN7TZ25"/>
<dbReference type="InterPro" id="IPR017938">
    <property type="entry name" value="Riboflavin_synthase-like_b-brl"/>
</dbReference>
<dbReference type="Gene3D" id="2.40.30.10">
    <property type="entry name" value="Translation factors"/>
    <property type="match status" value="1"/>
</dbReference>
<accession>A0AAN7TZ25</accession>
<name>A0AAN7TZ25_9MYCE</name>
<dbReference type="Pfam" id="PF00175">
    <property type="entry name" value="NAD_binding_1"/>
    <property type="match status" value="1"/>
</dbReference>
<comment type="caution">
    <text evidence="10">The sequence shown here is derived from an EMBL/GenBank/DDBJ whole genome shotgun (WGS) entry which is preliminary data.</text>
</comment>
<dbReference type="CDD" id="cd06199">
    <property type="entry name" value="SiR"/>
    <property type="match status" value="1"/>
</dbReference>
<dbReference type="PRINTS" id="PR00369">
    <property type="entry name" value="FLAVODOXIN"/>
</dbReference>
<protein>
    <submittedName>
        <fullName evidence="10">Uncharacterized protein</fullName>
    </submittedName>
</protein>
<dbReference type="Proteomes" id="UP001344447">
    <property type="component" value="Unassembled WGS sequence"/>
</dbReference>
<evidence type="ECO:0000256" key="2">
    <source>
        <dbReference type="ARBA" id="ARBA00001974"/>
    </source>
</evidence>
<evidence type="ECO:0000256" key="3">
    <source>
        <dbReference type="ARBA" id="ARBA00022630"/>
    </source>
</evidence>
<dbReference type="InterPro" id="IPR001094">
    <property type="entry name" value="Flavdoxin-like"/>
</dbReference>
<dbReference type="GO" id="GO:0050660">
    <property type="term" value="F:flavin adenine dinucleotide binding"/>
    <property type="evidence" value="ECO:0007669"/>
    <property type="project" value="TreeGrafter"/>
</dbReference>
<comment type="cofactor">
    <cofactor evidence="1">
        <name>FMN</name>
        <dbReference type="ChEBI" id="CHEBI:58210"/>
    </cofactor>
</comment>
<dbReference type="Pfam" id="PF00258">
    <property type="entry name" value="Flavodoxin_1"/>
    <property type="match status" value="1"/>
</dbReference>
<dbReference type="InterPro" id="IPR003097">
    <property type="entry name" value="CysJ-like_FAD-binding"/>
</dbReference>